<comment type="similarity">
    <text evidence="1">Belongs to the zeta toxin family.</text>
</comment>
<dbReference type="AlphaFoldDB" id="W9AEY1"/>
<evidence type="ECO:0000313" key="9">
    <source>
        <dbReference type="Proteomes" id="UP000028863"/>
    </source>
</evidence>
<dbReference type="STRING" id="171693.BN988_02833"/>
<dbReference type="Gene3D" id="3.40.50.300">
    <property type="entry name" value="P-loop containing nucleotide triphosphate hydrolases"/>
    <property type="match status" value="1"/>
</dbReference>
<dbReference type="GO" id="GO:0005524">
    <property type="term" value="F:ATP binding"/>
    <property type="evidence" value="ECO:0007669"/>
    <property type="project" value="UniProtKB-KW"/>
</dbReference>
<reference evidence="8" key="1">
    <citation type="submission" date="2014-03" db="EMBL/GenBank/DDBJ databases">
        <title>Draft genome sequencing of Oceanobacillus picturae strain S1 isolated from human gut.</title>
        <authorList>
            <person name="Croce O."/>
            <person name="Lagier J.C."/>
            <person name="Raoult D."/>
        </authorList>
    </citation>
    <scope>NUCLEOTIDE SEQUENCE [LARGE SCALE GENOMIC DNA]</scope>
    <source>
        <strain evidence="8">S1</strain>
    </source>
</reference>
<protein>
    <recommendedName>
        <fullName evidence="5">UDP-N-acetylglucosamine kinase</fullName>
        <ecNumber evidence="2">2.7.1.176</ecNumber>
    </recommendedName>
    <alternativeName>
        <fullName evidence="5">UDP-N-acetylglucosamine kinase</fullName>
    </alternativeName>
</protein>
<evidence type="ECO:0000256" key="4">
    <source>
        <dbReference type="ARBA" id="ARBA00022840"/>
    </source>
</evidence>
<evidence type="ECO:0000256" key="6">
    <source>
        <dbReference type="ARBA" id="ARBA00048178"/>
    </source>
</evidence>
<evidence type="ECO:0000256" key="1">
    <source>
        <dbReference type="ARBA" id="ARBA00009104"/>
    </source>
</evidence>
<organism evidence="8 9">
    <name type="scientific">Oceanobacillus picturae</name>
    <dbReference type="NCBI Taxonomy" id="171693"/>
    <lineage>
        <taxon>Bacteria</taxon>
        <taxon>Bacillati</taxon>
        <taxon>Bacillota</taxon>
        <taxon>Bacilli</taxon>
        <taxon>Bacillales</taxon>
        <taxon>Bacillaceae</taxon>
        <taxon>Oceanobacillus</taxon>
    </lineage>
</organism>
<evidence type="ECO:0000256" key="5">
    <source>
        <dbReference type="ARBA" id="ARBA00032897"/>
    </source>
</evidence>
<gene>
    <name evidence="8" type="ORF">BN988_02833</name>
</gene>
<accession>W9AEY1</accession>
<keyword evidence="3" id="KW-0547">Nucleotide-binding</keyword>
<evidence type="ECO:0000256" key="3">
    <source>
        <dbReference type="ARBA" id="ARBA00022741"/>
    </source>
</evidence>
<keyword evidence="9" id="KW-1185">Reference proteome</keyword>
<dbReference type="InterPro" id="IPR010488">
    <property type="entry name" value="Zeta_toxin_domain"/>
</dbReference>
<dbReference type="PANTHER" id="PTHR39206:SF1">
    <property type="entry name" value="SLL8004 PROTEIN"/>
    <property type="match status" value="1"/>
</dbReference>
<dbReference type="Proteomes" id="UP000028863">
    <property type="component" value="Unassembled WGS sequence"/>
</dbReference>
<evidence type="ECO:0000259" key="7">
    <source>
        <dbReference type="Pfam" id="PF06414"/>
    </source>
</evidence>
<comment type="catalytic activity">
    <reaction evidence="6">
        <text>UDP-N-acetyl-alpha-D-glucosamine + ATP = UDP-N-acetyl-alpha-D-glucosamine 3'-phosphate + ADP + H(+)</text>
        <dbReference type="Rhea" id="RHEA:32671"/>
        <dbReference type="ChEBI" id="CHEBI:15378"/>
        <dbReference type="ChEBI" id="CHEBI:30616"/>
        <dbReference type="ChEBI" id="CHEBI:57705"/>
        <dbReference type="ChEBI" id="CHEBI:64353"/>
        <dbReference type="ChEBI" id="CHEBI:456216"/>
        <dbReference type="EC" id="2.7.1.176"/>
    </reaction>
</comment>
<dbReference type="InterPro" id="IPR027417">
    <property type="entry name" value="P-loop_NTPase"/>
</dbReference>
<dbReference type="RefSeq" id="WP_051557947.1">
    <property type="nucleotide sequence ID" value="NZ_CABLBW010000002.1"/>
</dbReference>
<comment type="caution">
    <text evidence="8">The sequence shown here is derived from an EMBL/GenBank/DDBJ whole genome shotgun (WGS) entry which is preliminary data.</text>
</comment>
<reference evidence="8" key="2">
    <citation type="submission" date="2014-03" db="EMBL/GenBank/DDBJ databases">
        <authorList>
            <person name="Urmite Genomes"/>
        </authorList>
    </citation>
    <scope>NUCLEOTIDE SEQUENCE</scope>
    <source>
        <strain evidence="8">S1</strain>
    </source>
</reference>
<dbReference type="Pfam" id="PF06414">
    <property type="entry name" value="Zeta_toxin"/>
    <property type="match status" value="1"/>
</dbReference>
<evidence type="ECO:0000313" key="8">
    <source>
        <dbReference type="EMBL" id="CDO04279.1"/>
    </source>
</evidence>
<feature type="domain" description="Zeta toxin" evidence="7">
    <location>
        <begin position="4"/>
        <end position="132"/>
    </location>
</feature>
<dbReference type="SUPFAM" id="SSF52540">
    <property type="entry name" value="P-loop containing nucleoside triphosphate hydrolases"/>
    <property type="match status" value="1"/>
</dbReference>
<dbReference type="GO" id="GO:0016301">
    <property type="term" value="F:kinase activity"/>
    <property type="evidence" value="ECO:0007669"/>
    <property type="project" value="InterPro"/>
</dbReference>
<dbReference type="EMBL" id="CCAX010000002">
    <property type="protein sequence ID" value="CDO04279.1"/>
    <property type="molecule type" value="Genomic_DNA"/>
</dbReference>
<name>W9AEY1_9BACI</name>
<dbReference type="PANTHER" id="PTHR39206">
    <property type="entry name" value="SLL8004 PROTEIN"/>
    <property type="match status" value="1"/>
</dbReference>
<dbReference type="EC" id="2.7.1.176" evidence="2"/>
<evidence type="ECO:0000256" key="2">
    <source>
        <dbReference type="ARBA" id="ARBA00011963"/>
    </source>
</evidence>
<sequence>MHKHTPEMYMFAGNNGSGKSTLRSLIIDKVGIPINIDPDAIALRLDPGNPEAKRITAGREVIRTVNEYLKQGKNFSIETTFSGNNAIRQIKKAKKLGYVVTLIYVVLRKVDQNIKRVAMRVENGGHPIPTEDIVRRNVTSFRTFMSMLIW</sequence>
<keyword evidence="4" id="KW-0067">ATP-binding</keyword>
<dbReference type="eggNOG" id="COG4185">
    <property type="taxonomic scope" value="Bacteria"/>
</dbReference>
<proteinExistence type="inferred from homology"/>